<dbReference type="EMBL" id="CP034438">
    <property type="protein sequence ID" value="AZN30070.1"/>
    <property type="molecule type" value="Genomic_DNA"/>
</dbReference>
<accession>A0A3S8Z976</accession>
<keyword evidence="5 10" id="KW-1003">Cell membrane</keyword>
<comment type="similarity">
    <text evidence="3 10">Belongs to the binding-protein-dependent transport system permease family. CysTW subfamily.</text>
</comment>
<evidence type="ECO:0000259" key="11">
    <source>
        <dbReference type="PROSITE" id="PS50928"/>
    </source>
</evidence>
<comment type="subcellular location">
    <subcellularLocation>
        <location evidence="2 10">Cell membrane</location>
        <topology evidence="2 10">Multi-pass membrane protein</topology>
    </subcellularLocation>
</comment>
<evidence type="ECO:0000313" key="12">
    <source>
        <dbReference type="EMBL" id="AZN30070.1"/>
    </source>
</evidence>
<feature type="transmembrane region" description="Helical" evidence="10">
    <location>
        <begin position="215"/>
        <end position="238"/>
    </location>
</feature>
<keyword evidence="9 10" id="KW-0472">Membrane</keyword>
<feature type="transmembrane region" description="Helical" evidence="10">
    <location>
        <begin position="142"/>
        <end position="168"/>
    </location>
</feature>
<dbReference type="PANTHER" id="PTHR42922">
    <property type="entry name" value="PHOSPHATE TRANSPORT SYSTEM PERMEASE PROTEIN PSTA"/>
    <property type="match status" value="1"/>
</dbReference>
<feature type="transmembrane region" description="Helical" evidence="10">
    <location>
        <begin position="270"/>
        <end position="291"/>
    </location>
</feature>
<evidence type="ECO:0000256" key="1">
    <source>
        <dbReference type="ARBA" id="ARBA00003510"/>
    </source>
</evidence>
<dbReference type="InterPro" id="IPR051408">
    <property type="entry name" value="Phosphate_transprt_permease"/>
</dbReference>
<keyword evidence="7 10" id="KW-0812">Transmembrane</keyword>
<keyword evidence="8 10" id="KW-1133">Transmembrane helix</keyword>
<evidence type="ECO:0000256" key="6">
    <source>
        <dbReference type="ARBA" id="ARBA00022592"/>
    </source>
</evidence>
<evidence type="ECO:0000313" key="13">
    <source>
        <dbReference type="Proteomes" id="UP000270021"/>
    </source>
</evidence>
<evidence type="ECO:0000256" key="9">
    <source>
        <dbReference type="ARBA" id="ARBA00023136"/>
    </source>
</evidence>
<dbReference type="Pfam" id="PF00528">
    <property type="entry name" value="BPD_transp_1"/>
    <property type="match status" value="1"/>
</dbReference>
<keyword evidence="13" id="KW-1185">Reference proteome</keyword>
<organism evidence="12 13">
    <name type="scientific">Flaviflexus salsibiostraticola</name>
    <dbReference type="NCBI Taxonomy" id="1282737"/>
    <lineage>
        <taxon>Bacteria</taxon>
        <taxon>Bacillati</taxon>
        <taxon>Actinomycetota</taxon>
        <taxon>Actinomycetes</taxon>
        <taxon>Actinomycetales</taxon>
        <taxon>Actinomycetaceae</taxon>
        <taxon>Flaviflexus</taxon>
    </lineage>
</organism>
<sequence length="367" mass="39554">MSILTQQPQQQEAPPQRMASRGRRLPTWFTPAIILVALVLAAGLLHFWGTEGITPIATAVLTVVFYLIISTVIAFIVEGRRYATDRLIGGLIVTAFLLAVTPLISLLWMVLSNGYSELTWEFLTNDRNGLTLADHATGAGHALLGTLLITGTTALIAVPLGIMTAVYLVEYGTGPMAKTVTFLVDIMTGIPSIVAGLFAAAMIPTIAEYFVGTSAALQMKTGFMGSVALVVLMTPIVIRNTEEMLRIVPNELREASYALGVTKSRTIIKVVLRTALPGIVSGVVIAVARIIGETAPLLITTGTTNVFNWNMFTGYMETLPTYVYSSWANQATRELAWSGALTLILLVLLLNLLARFIARAFAPKGER</sequence>
<dbReference type="GO" id="GO:0035435">
    <property type="term" value="P:phosphate ion transmembrane transport"/>
    <property type="evidence" value="ECO:0007669"/>
    <property type="project" value="InterPro"/>
</dbReference>
<dbReference type="AlphaFoldDB" id="A0A3S8Z976"/>
<feature type="transmembrane region" description="Helical" evidence="10">
    <location>
        <begin position="89"/>
        <end position="111"/>
    </location>
</feature>
<dbReference type="CDD" id="cd06261">
    <property type="entry name" value="TM_PBP2"/>
    <property type="match status" value="1"/>
</dbReference>
<dbReference type="PROSITE" id="PS50928">
    <property type="entry name" value="ABC_TM1"/>
    <property type="match status" value="1"/>
</dbReference>
<feature type="domain" description="ABC transmembrane type-1" evidence="11">
    <location>
        <begin position="143"/>
        <end position="354"/>
    </location>
</feature>
<dbReference type="GO" id="GO:0005315">
    <property type="term" value="F:phosphate transmembrane transporter activity"/>
    <property type="evidence" value="ECO:0007669"/>
    <property type="project" value="InterPro"/>
</dbReference>
<feature type="transmembrane region" description="Helical" evidence="10">
    <location>
        <begin position="27"/>
        <end position="49"/>
    </location>
</feature>
<dbReference type="NCBIfam" id="TIGR00974">
    <property type="entry name" value="3a0107s02c"/>
    <property type="match status" value="1"/>
</dbReference>
<dbReference type="InterPro" id="IPR000515">
    <property type="entry name" value="MetI-like"/>
</dbReference>
<dbReference type="KEGG" id="fsl:EJO69_06905"/>
<keyword evidence="6" id="KW-0592">Phosphate transport</keyword>
<dbReference type="RefSeq" id="WP_126040500.1">
    <property type="nucleotide sequence ID" value="NZ_CP034438.1"/>
</dbReference>
<dbReference type="InterPro" id="IPR035906">
    <property type="entry name" value="MetI-like_sf"/>
</dbReference>
<dbReference type="OrthoDB" id="9775069at2"/>
<protein>
    <recommendedName>
        <fullName evidence="10">Phosphate transport system permease protein PstA</fullName>
    </recommendedName>
</protein>
<dbReference type="InterPro" id="IPR005672">
    <property type="entry name" value="Phosphate_PstA"/>
</dbReference>
<evidence type="ECO:0000256" key="7">
    <source>
        <dbReference type="ARBA" id="ARBA00022692"/>
    </source>
</evidence>
<evidence type="ECO:0000256" key="2">
    <source>
        <dbReference type="ARBA" id="ARBA00004651"/>
    </source>
</evidence>
<dbReference type="PANTHER" id="PTHR42922:SF1">
    <property type="entry name" value="PHOSPHATE TRANSPORT SYSTEM PERMEASE PROTEIN PSTA"/>
    <property type="match status" value="1"/>
</dbReference>
<evidence type="ECO:0000256" key="8">
    <source>
        <dbReference type="ARBA" id="ARBA00022989"/>
    </source>
</evidence>
<evidence type="ECO:0000256" key="3">
    <source>
        <dbReference type="ARBA" id="ARBA00007069"/>
    </source>
</evidence>
<evidence type="ECO:0000256" key="4">
    <source>
        <dbReference type="ARBA" id="ARBA00022448"/>
    </source>
</evidence>
<dbReference type="Proteomes" id="UP000270021">
    <property type="component" value="Chromosome"/>
</dbReference>
<dbReference type="SUPFAM" id="SSF161098">
    <property type="entry name" value="MetI-like"/>
    <property type="match status" value="1"/>
</dbReference>
<feature type="transmembrane region" description="Helical" evidence="10">
    <location>
        <begin position="335"/>
        <end position="358"/>
    </location>
</feature>
<feature type="transmembrane region" description="Helical" evidence="10">
    <location>
        <begin position="180"/>
        <end position="203"/>
    </location>
</feature>
<keyword evidence="4" id="KW-0813">Transport</keyword>
<comment type="function">
    <text evidence="1">Part of the binding-protein-dependent transport system for phosphate; probably responsible for the translocation of the substrate across the membrane.</text>
</comment>
<dbReference type="GO" id="GO:0005886">
    <property type="term" value="C:plasma membrane"/>
    <property type="evidence" value="ECO:0007669"/>
    <property type="project" value="UniProtKB-SubCell"/>
</dbReference>
<feature type="transmembrane region" description="Helical" evidence="10">
    <location>
        <begin position="55"/>
        <end position="77"/>
    </location>
</feature>
<evidence type="ECO:0000256" key="5">
    <source>
        <dbReference type="ARBA" id="ARBA00022475"/>
    </source>
</evidence>
<reference evidence="12 13" key="1">
    <citation type="submission" date="2018-12" db="EMBL/GenBank/DDBJ databases">
        <title>Complete genome sequence of Flaviflexus salsibiostraticola KCTC 33148.</title>
        <authorList>
            <person name="Bae J.-W."/>
        </authorList>
    </citation>
    <scope>NUCLEOTIDE SEQUENCE [LARGE SCALE GENOMIC DNA]</scope>
    <source>
        <strain evidence="12 13">KCTC 33148</strain>
    </source>
</reference>
<evidence type="ECO:0000256" key="10">
    <source>
        <dbReference type="RuleBase" id="RU363043"/>
    </source>
</evidence>
<gene>
    <name evidence="12" type="primary">pstA</name>
    <name evidence="12" type="ORF">EJO69_06905</name>
</gene>
<dbReference type="Gene3D" id="1.10.3720.10">
    <property type="entry name" value="MetI-like"/>
    <property type="match status" value="1"/>
</dbReference>
<proteinExistence type="inferred from homology"/>
<name>A0A3S8Z976_9ACTO</name>